<proteinExistence type="predicted"/>
<protein>
    <recommendedName>
        <fullName evidence="2">Rad50/SbcC-type AAA domain-containing protein</fullName>
    </recommendedName>
</protein>
<dbReference type="Gene3D" id="3.40.50.300">
    <property type="entry name" value="P-loop containing nucleotide triphosphate hydrolases"/>
    <property type="match status" value="2"/>
</dbReference>
<feature type="domain" description="Rad50/SbcC-type AAA" evidence="2">
    <location>
        <begin position="7"/>
        <end position="216"/>
    </location>
</feature>
<dbReference type="InterPro" id="IPR027417">
    <property type="entry name" value="P-loop_NTPase"/>
</dbReference>
<dbReference type="GO" id="GO:0006302">
    <property type="term" value="P:double-strand break repair"/>
    <property type="evidence" value="ECO:0007669"/>
    <property type="project" value="InterPro"/>
</dbReference>
<dbReference type="Pfam" id="PF13558">
    <property type="entry name" value="SbcC_Walker_B"/>
    <property type="match status" value="1"/>
</dbReference>
<dbReference type="SUPFAM" id="SSF52540">
    <property type="entry name" value="P-loop containing nucleoside triphosphate hydrolases"/>
    <property type="match status" value="2"/>
</dbReference>
<dbReference type="Proteomes" id="UP000054172">
    <property type="component" value="Unassembled WGS sequence"/>
</dbReference>
<reference evidence="3" key="1">
    <citation type="submission" date="2015-08" db="EMBL/GenBank/DDBJ databases">
        <title>Candidatus Bacteriodes Periocalifornicus.</title>
        <authorList>
            <person name="McLean J.S."/>
            <person name="Kelley S."/>
        </authorList>
    </citation>
    <scope>NUCLEOTIDE SEQUENCE [LARGE SCALE GENOMIC DNA]</scope>
    <source>
        <strain evidence="3">12B</strain>
    </source>
</reference>
<evidence type="ECO:0000313" key="3">
    <source>
        <dbReference type="EMBL" id="KQM08274.1"/>
    </source>
</evidence>
<organism evidence="3 4">
    <name type="scientific">Candidatus [Bacteroides] periocalifornicus</name>
    <dbReference type="NCBI Taxonomy" id="1702214"/>
    <lineage>
        <taxon>Bacteria</taxon>
        <taxon>Pseudomonadati</taxon>
        <taxon>Bacteroidota</taxon>
    </lineage>
</organism>
<dbReference type="PATRIC" id="fig|1702214.3.peg.1611"/>
<keyword evidence="1" id="KW-0175">Coiled coil</keyword>
<feature type="coiled-coil region" evidence="1">
    <location>
        <begin position="642"/>
        <end position="710"/>
    </location>
</feature>
<feature type="coiled-coil region" evidence="1">
    <location>
        <begin position="260"/>
        <end position="435"/>
    </location>
</feature>
<evidence type="ECO:0000259" key="2">
    <source>
        <dbReference type="Pfam" id="PF13476"/>
    </source>
</evidence>
<gene>
    <name evidence="3" type="ORF">AL399_08225</name>
</gene>
<evidence type="ECO:0000256" key="1">
    <source>
        <dbReference type="SAM" id="Coils"/>
    </source>
</evidence>
<dbReference type="Pfam" id="PF13476">
    <property type="entry name" value="AAA_23"/>
    <property type="match status" value="1"/>
</dbReference>
<dbReference type="PANTHER" id="PTHR32114:SF2">
    <property type="entry name" value="ABC TRANSPORTER ABCH.3"/>
    <property type="match status" value="1"/>
</dbReference>
<dbReference type="EMBL" id="LIIK01000050">
    <property type="protein sequence ID" value="KQM08274.1"/>
    <property type="molecule type" value="Genomic_DNA"/>
</dbReference>
<dbReference type="GO" id="GO:0016887">
    <property type="term" value="F:ATP hydrolysis activity"/>
    <property type="evidence" value="ECO:0007669"/>
    <property type="project" value="InterPro"/>
</dbReference>
<dbReference type="PANTHER" id="PTHR32114">
    <property type="entry name" value="ABC TRANSPORTER ABCH.3"/>
    <property type="match status" value="1"/>
</dbReference>
<evidence type="ECO:0000313" key="4">
    <source>
        <dbReference type="Proteomes" id="UP000054172"/>
    </source>
</evidence>
<accession>A0A0Q4B2Y6</accession>
<keyword evidence="4" id="KW-1185">Reference proteome</keyword>
<sequence>MRILAIRGENLASLQQPFCVDFRTEPLRDAGLYAITGPTGAGKSTILDALCVALYNQIPRLRGEKGEGVLDASGDTIKPTDPVNLLRRGASSCSASVDFVGIDGVEYSASWGVRRAKNQPDGKLQHATMSFCRLHDKQELASNTTECRRLVEEKLGLNYAQFTRTVLLAQREFDNFLNADSNEKATLLERITGSEIYAQISEQIHLLYGAAREAYLRKKEELAPLLSVTEETVQNQRDVLASLAKERTVQLVQIDRLGKNEEKRRRMQAISRDYTAAQRELAQAESDWEHLQASRQILAQWNEAQQVVPICHQLYDLRKRKADYESRLEQLALDLAQAEKDTQLAEKSLEALELEQSELDARIARTREAMVRAATIQQQVDALELSERRLCTEAEELEKQLKQALSVAQEAENGLATLRKNREKTSLELAQLKKDESLYLVATPVIPLLESLRTAWEDEVKATSLHRQAQLEEKELATQIEELEHQLQELRGAVSPEIFKLRQQLEDGAPCPVCGSIHHPLIQESAGSARVMKGDIASLISSVETRLGALTARMGECQQRVQQASSSVDLYAQQHSKWLEKIRGLLGEAVVAGWERTEELAAWQKSFVSNSQRWQLLRTQDEADAQQEKTHSITADYLQKEFQSKEKLFRAHSEKLENLRAELKTRREEVSAELRGKTPEILERTIASVKRDMQEKLARQKGEVARMSERKVSLTTQLSQTEKAHGQCAAEEGEVLTKLQDWCATSTLFTDTSELLAVLQQPREAMQQLQERWHTASEKKLLASAKLQTLGKQQDQMAQELVDVPELETIRAEQLSVNALLAKLNEEIGAREGNLKLAETNLEKQRQILAQLPALENDNRAWADLESLLGSASGKKFRTIAQRYTFDLLIAYANEHLQRIMPRYKLERMQQGSLALQIVDAEMLNEVRPVHTLSGGETFLVSLSLSLALSSISSSSQEVGSLFIDEGFGSLDPDTLGVALQALENLQLQGKQIGLISHVQDLNERIPVKVQITPQGGGTSTVSVLVG</sequence>
<dbReference type="AlphaFoldDB" id="A0A0Q4B2Y6"/>
<dbReference type="InterPro" id="IPR038729">
    <property type="entry name" value="Rad50/SbcC_AAA"/>
</dbReference>
<feature type="coiled-coil region" evidence="1">
    <location>
        <begin position="466"/>
        <end position="493"/>
    </location>
</feature>
<dbReference type="STRING" id="1702214.AL399_08225"/>
<comment type="caution">
    <text evidence="3">The sequence shown here is derived from an EMBL/GenBank/DDBJ whole genome shotgun (WGS) entry which is preliminary data.</text>
</comment>
<name>A0A0Q4B2Y6_9BACT</name>